<dbReference type="EMBL" id="CP036455">
    <property type="protein sequence ID" value="QBI51854.1"/>
    <property type="molecule type" value="Genomic_DNA"/>
</dbReference>
<dbReference type="AlphaFoldDB" id="A0A4P6PZM9"/>
<protein>
    <recommendedName>
        <fullName evidence="3">Lipoprotein</fullName>
    </recommendedName>
</protein>
<keyword evidence="2" id="KW-1185">Reference proteome</keyword>
<reference evidence="1 2" key="1">
    <citation type="submission" date="2019-02" db="EMBL/GenBank/DDBJ databases">
        <authorList>
            <person name="Khodamoradi S."/>
            <person name="Hahnke R.L."/>
            <person name="Kaempfer P."/>
            <person name="Schumann P."/>
            <person name="Rohde M."/>
            <person name="Steinert M."/>
            <person name="Luzhetskyy A."/>
            <person name="Wink J."/>
            <person name="Ruckert C."/>
        </authorList>
    </citation>
    <scope>NUCLEOTIDE SEQUENCE [LARGE SCALE GENOMIC DNA]</scope>
    <source>
        <strain evidence="1 2">M2</strain>
    </source>
</reference>
<gene>
    <name evidence="1" type="ORF">EKD16_00135</name>
</gene>
<dbReference type="PROSITE" id="PS51257">
    <property type="entry name" value="PROKAR_LIPOPROTEIN"/>
    <property type="match status" value="1"/>
</dbReference>
<organism evidence="1 2">
    <name type="scientific">Streptomonospora litoralis</name>
    <dbReference type="NCBI Taxonomy" id="2498135"/>
    <lineage>
        <taxon>Bacteria</taxon>
        <taxon>Bacillati</taxon>
        <taxon>Actinomycetota</taxon>
        <taxon>Actinomycetes</taxon>
        <taxon>Streptosporangiales</taxon>
        <taxon>Nocardiopsidaceae</taxon>
        <taxon>Streptomonospora</taxon>
    </lineage>
</organism>
<sequence length="128" mass="12909">MRHGMAATAVIALAVGAVLSGCTAEQRQGLFGEIAAEGLRIAAEDAFASAGFPIEGQLDCEVQEAGESEVTADCSGTTQQGADVSFNGSFDTADTDFTDGVQGTFTGKVNETVVFSTDCLGCGSQGQG</sequence>
<name>A0A4P6PZM9_9ACTN</name>
<evidence type="ECO:0000313" key="1">
    <source>
        <dbReference type="EMBL" id="QBI51854.1"/>
    </source>
</evidence>
<dbReference type="KEGG" id="strr:EKD16_00135"/>
<evidence type="ECO:0000313" key="2">
    <source>
        <dbReference type="Proteomes" id="UP000292235"/>
    </source>
</evidence>
<dbReference type="Proteomes" id="UP000292235">
    <property type="component" value="Chromosome"/>
</dbReference>
<proteinExistence type="predicted"/>
<evidence type="ECO:0008006" key="3">
    <source>
        <dbReference type="Google" id="ProtNLM"/>
    </source>
</evidence>
<accession>A0A4P6PZM9</accession>